<keyword evidence="1" id="KW-0472">Membrane</keyword>
<evidence type="ECO:0000259" key="2">
    <source>
        <dbReference type="Pfam" id="PF13240"/>
    </source>
</evidence>
<gene>
    <name evidence="3" type="ORF">WDC_1590</name>
</gene>
<sequence>MGETPNFCPNCGCQIKAGTKFCPKCGFDLISIKMNSNVIDNSQDICNAIKPQANNKRNNSTGNQSQFNQGSFYLNKIYLVVGTLSLVAGISFLWHEFDTINTTIHKLVPNQITISQYLKQSNAKMEIIAGLIIALGITFVVLAFIKKNKIKLATGVGLMLILSIISSVTLSSQVDAKYQAATANIALKRIPGSTQVFKLTWQHYWDSLYEVDTEYSNGVFKFKKMGN</sequence>
<evidence type="ECO:0000256" key="1">
    <source>
        <dbReference type="SAM" id="Phobius"/>
    </source>
</evidence>
<keyword evidence="1" id="KW-1133">Transmembrane helix</keyword>
<dbReference type="AlphaFoldDB" id="A0A0D1A541"/>
<dbReference type="STRING" id="1335616.WDC_1590"/>
<dbReference type="Pfam" id="PF13240">
    <property type="entry name" value="Zn_Ribbon_1"/>
    <property type="match status" value="1"/>
</dbReference>
<feature type="transmembrane region" description="Helical" evidence="1">
    <location>
        <begin position="127"/>
        <end position="145"/>
    </location>
</feature>
<feature type="domain" description="Zinc-ribbon" evidence="2">
    <location>
        <begin position="7"/>
        <end position="29"/>
    </location>
</feature>
<dbReference type="RefSeq" id="WP_044011290.1">
    <property type="nucleotide sequence ID" value="NZ_AWTT01000045.1"/>
</dbReference>
<keyword evidence="4" id="KW-1185">Reference proteome</keyword>
<feature type="transmembrane region" description="Helical" evidence="1">
    <location>
        <begin position="152"/>
        <end position="170"/>
    </location>
</feature>
<dbReference type="OrthoDB" id="2325659at2"/>
<reference evidence="3 4" key="1">
    <citation type="submission" date="2013-08" db="EMBL/GenBank/DDBJ databases">
        <title>Lactobacillus wasatchii sp. WDC04, a late gas producing bacteria isolated from aged chedder cheese.</title>
        <authorList>
            <person name="Oberg C.J."/>
            <person name="Culumber M."/>
            <person name="McMahon D.J."/>
            <person name="Broadbent J.R."/>
            <person name="Oberg T.S."/>
            <person name="Ortaki F."/>
        </authorList>
    </citation>
    <scope>NUCLEOTIDE SEQUENCE [LARGE SCALE GENOMIC DNA]</scope>
    <source>
        <strain evidence="3 4">WDC04</strain>
    </source>
</reference>
<comment type="caution">
    <text evidence="3">The sequence shown here is derived from an EMBL/GenBank/DDBJ whole genome shotgun (WGS) entry which is preliminary data.</text>
</comment>
<name>A0A0D1A541_9LACO</name>
<dbReference type="EMBL" id="AWTT01000045">
    <property type="protein sequence ID" value="KIS02832.1"/>
    <property type="molecule type" value="Genomic_DNA"/>
</dbReference>
<evidence type="ECO:0000313" key="4">
    <source>
        <dbReference type="Proteomes" id="UP000032279"/>
    </source>
</evidence>
<protein>
    <recommendedName>
        <fullName evidence="2">Zinc-ribbon domain-containing protein</fullName>
    </recommendedName>
</protein>
<accession>A0A0D1A541</accession>
<keyword evidence="1" id="KW-0812">Transmembrane</keyword>
<evidence type="ECO:0000313" key="3">
    <source>
        <dbReference type="EMBL" id="KIS02832.1"/>
    </source>
</evidence>
<feature type="transmembrane region" description="Helical" evidence="1">
    <location>
        <begin position="77"/>
        <end position="94"/>
    </location>
</feature>
<organism evidence="3 4">
    <name type="scientific">Paucilactobacillus wasatchensis</name>
    <dbReference type="NCBI Taxonomy" id="1335616"/>
    <lineage>
        <taxon>Bacteria</taxon>
        <taxon>Bacillati</taxon>
        <taxon>Bacillota</taxon>
        <taxon>Bacilli</taxon>
        <taxon>Lactobacillales</taxon>
        <taxon>Lactobacillaceae</taxon>
        <taxon>Paucilactobacillus</taxon>
    </lineage>
</organism>
<proteinExistence type="predicted"/>
<dbReference type="Proteomes" id="UP000032279">
    <property type="component" value="Unassembled WGS sequence"/>
</dbReference>
<dbReference type="InterPro" id="IPR026870">
    <property type="entry name" value="Zinc_ribbon_dom"/>
</dbReference>
<dbReference type="PATRIC" id="fig|1335616.4.peg.1598"/>